<dbReference type="AlphaFoldDB" id="A0A656QG34"/>
<feature type="transmembrane region" description="Helical" evidence="1">
    <location>
        <begin position="7"/>
        <end position="28"/>
    </location>
</feature>
<keyword evidence="1" id="KW-1133">Transmembrane helix</keyword>
<feature type="transmembrane region" description="Helical" evidence="1">
    <location>
        <begin position="103"/>
        <end position="123"/>
    </location>
</feature>
<dbReference type="RefSeq" id="WP_008347415.1">
    <property type="nucleotide sequence ID" value="NZ_CADFFU010000010.1"/>
</dbReference>
<keyword evidence="3" id="KW-1185">Reference proteome</keyword>
<comment type="caution">
    <text evidence="2">The sequence shown here is derived from an EMBL/GenBank/DDBJ whole genome shotgun (WGS) entry which is preliminary data.</text>
</comment>
<proteinExistence type="predicted"/>
<organism evidence="2 3">
    <name type="scientific">Caballeronia zhejiangensis</name>
    <dbReference type="NCBI Taxonomy" id="871203"/>
    <lineage>
        <taxon>Bacteria</taxon>
        <taxon>Pseudomonadati</taxon>
        <taxon>Pseudomonadota</taxon>
        <taxon>Betaproteobacteria</taxon>
        <taxon>Burkholderiales</taxon>
        <taxon>Burkholderiaceae</taxon>
        <taxon>Caballeronia</taxon>
    </lineage>
</organism>
<feature type="transmembrane region" description="Helical" evidence="1">
    <location>
        <begin position="48"/>
        <end position="65"/>
    </location>
</feature>
<name>A0A656QG34_9BURK</name>
<accession>A0A656QG34</accession>
<evidence type="ECO:0000313" key="2">
    <source>
        <dbReference type="EMBL" id="KDR29594.1"/>
    </source>
</evidence>
<keyword evidence="1" id="KW-0472">Membrane</keyword>
<gene>
    <name evidence="2" type="ORF">BG60_05820</name>
</gene>
<dbReference type="InterPro" id="IPR046572">
    <property type="entry name" value="DUF6632"/>
</dbReference>
<dbReference type="EMBL" id="JFHD01000012">
    <property type="protein sequence ID" value="KDR29594.1"/>
    <property type="molecule type" value="Genomic_DNA"/>
</dbReference>
<reference evidence="2 3" key="1">
    <citation type="submission" date="2014-03" db="EMBL/GenBank/DDBJ databases">
        <title>Draft Genome Sequences of Four Burkholderia Strains.</title>
        <authorList>
            <person name="Liu X.Y."/>
            <person name="Li C.X."/>
            <person name="Xu J.H."/>
        </authorList>
    </citation>
    <scope>NUCLEOTIDE SEQUENCE [LARGE SCALE GENOMIC DNA]</scope>
    <source>
        <strain evidence="2 3">OP-1</strain>
    </source>
</reference>
<sequence>MNDARRLACLRIVLAVVGLIALFAFYPLMLLWPSGWAWDAGHEGHSEYAMMIVGIYATLGVFLLIASREPMRHLSLIWFTVWSSVVHGAIMAVQSFGGAGRHLGHLAGDVPALFIVAAVLAILTPRGGKARILSRDGRDVRPE</sequence>
<evidence type="ECO:0000256" key="1">
    <source>
        <dbReference type="SAM" id="Phobius"/>
    </source>
</evidence>
<feature type="transmembrane region" description="Helical" evidence="1">
    <location>
        <begin position="77"/>
        <end position="97"/>
    </location>
</feature>
<dbReference type="Pfam" id="PF20337">
    <property type="entry name" value="DUF6632"/>
    <property type="match status" value="1"/>
</dbReference>
<keyword evidence="1" id="KW-0812">Transmembrane</keyword>
<dbReference type="Proteomes" id="UP000027451">
    <property type="component" value="Unassembled WGS sequence"/>
</dbReference>
<protein>
    <submittedName>
        <fullName evidence="2">Membrane protein</fullName>
    </submittedName>
</protein>
<evidence type="ECO:0000313" key="3">
    <source>
        <dbReference type="Proteomes" id="UP000027451"/>
    </source>
</evidence>
<dbReference type="OrthoDB" id="118744at2"/>